<dbReference type="Proteomes" id="UP000188602">
    <property type="component" value="Unassembled WGS sequence"/>
</dbReference>
<dbReference type="PROSITE" id="PS01124">
    <property type="entry name" value="HTH_ARAC_FAMILY_2"/>
    <property type="match status" value="1"/>
</dbReference>
<dbReference type="GO" id="GO:0000976">
    <property type="term" value="F:transcription cis-regulatory region binding"/>
    <property type="evidence" value="ECO:0007669"/>
    <property type="project" value="TreeGrafter"/>
</dbReference>
<dbReference type="GO" id="GO:0005829">
    <property type="term" value="C:cytosol"/>
    <property type="evidence" value="ECO:0007669"/>
    <property type="project" value="TreeGrafter"/>
</dbReference>
<dbReference type="SUPFAM" id="SSF46689">
    <property type="entry name" value="Homeodomain-like"/>
    <property type="match status" value="1"/>
</dbReference>
<name>A0A1V3JKP4_9PAST</name>
<keyword evidence="6" id="KW-1185">Reference proteome</keyword>
<dbReference type="GO" id="GO:0003700">
    <property type="term" value="F:DNA-binding transcription factor activity"/>
    <property type="evidence" value="ECO:0007669"/>
    <property type="project" value="InterPro"/>
</dbReference>
<dbReference type="SMART" id="SM00342">
    <property type="entry name" value="HTH_ARAC"/>
    <property type="match status" value="1"/>
</dbReference>
<dbReference type="PANTHER" id="PTHR47894:SF1">
    <property type="entry name" value="HTH-TYPE TRANSCRIPTIONAL REGULATOR VQSM"/>
    <property type="match status" value="1"/>
</dbReference>
<accession>A0A1V3JKP4</accession>
<dbReference type="Pfam" id="PF12625">
    <property type="entry name" value="Arabinose_bd"/>
    <property type="match status" value="1"/>
</dbReference>
<evidence type="ECO:0000256" key="2">
    <source>
        <dbReference type="ARBA" id="ARBA00023125"/>
    </source>
</evidence>
<dbReference type="InterPro" id="IPR009057">
    <property type="entry name" value="Homeodomain-like_sf"/>
</dbReference>
<dbReference type="AlphaFoldDB" id="A0A1V3JKP4"/>
<evidence type="ECO:0000313" key="6">
    <source>
        <dbReference type="Proteomes" id="UP000188602"/>
    </source>
</evidence>
<dbReference type="OrthoDB" id="5582699at2"/>
<comment type="caution">
    <text evidence="5">The sequence shown here is derived from an EMBL/GenBank/DDBJ whole genome shotgun (WGS) entry which is preliminary data.</text>
</comment>
<keyword evidence="3" id="KW-0804">Transcription</keyword>
<keyword evidence="2" id="KW-0238">DNA-binding</keyword>
<sequence>MPKRNDKVPLPRSTLVQLNQEIGSLIGIMQEAGISPVILAQPCPMLKTIDYFSFWRCIEKYNQDGLLGLRLDNGNHYGICDPAVMMMQHSATFLDALNLLSRYKKLVCPQAVKIQSDSHQTLISTHWTTTEQSEPMMITDMFFATIHSLLRHHYPNVTPLSIELTRQSVVEGYAEHFGCTIKTGCEYNRLIYRTEVLQKPLTAHNPYLLDLLIPEFENALLKQAGDVLKQQIKLKIYRNLNGSKPTLKTIADQLFLSERTLQRQLNKHHLSFQQLLNETRFEAAEQLLQKNEMNIGEIAFYLGYQDIHAFSRAFRRWYGVSPNQWRKQNNTLI</sequence>
<proteinExistence type="predicted"/>
<dbReference type="Pfam" id="PF12833">
    <property type="entry name" value="HTH_18"/>
    <property type="match status" value="1"/>
</dbReference>
<protein>
    <recommendedName>
        <fullName evidence="4">HTH araC/xylS-type domain-containing protein</fullName>
    </recommendedName>
</protein>
<evidence type="ECO:0000313" key="5">
    <source>
        <dbReference type="EMBL" id="OOF56957.1"/>
    </source>
</evidence>
<dbReference type="InterPro" id="IPR032687">
    <property type="entry name" value="AraC-type_N"/>
</dbReference>
<dbReference type="InterPro" id="IPR020449">
    <property type="entry name" value="Tscrpt_reg_AraC-type_HTH"/>
</dbReference>
<reference evidence="5 6" key="1">
    <citation type="submission" date="2016-10" db="EMBL/GenBank/DDBJ databases">
        <title>Rodentibacter gen. nov. and new species.</title>
        <authorList>
            <person name="Christensen H."/>
        </authorList>
    </citation>
    <scope>NUCLEOTIDE SEQUENCE [LARGE SCALE GENOMIC DNA]</scope>
    <source>
        <strain evidence="5 6">Ac151</strain>
    </source>
</reference>
<dbReference type="STRING" id="1907939.BKL49_10120"/>
<keyword evidence="1" id="KW-0805">Transcription regulation</keyword>
<organism evidence="5 6">
    <name type="scientific">Rodentibacter myodis</name>
    <dbReference type="NCBI Taxonomy" id="1907939"/>
    <lineage>
        <taxon>Bacteria</taxon>
        <taxon>Pseudomonadati</taxon>
        <taxon>Pseudomonadota</taxon>
        <taxon>Gammaproteobacteria</taxon>
        <taxon>Pasteurellales</taxon>
        <taxon>Pasteurellaceae</taxon>
        <taxon>Rodentibacter</taxon>
    </lineage>
</organism>
<evidence type="ECO:0000256" key="3">
    <source>
        <dbReference type="ARBA" id="ARBA00023163"/>
    </source>
</evidence>
<evidence type="ECO:0000256" key="1">
    <source>
        <dbReference type="ARBA" id="ARBA00023015"/>
    </source>
</evidence>
<dbReference type="RefSeq" id="WP_077425104.1">
    <property type="nucleotide sequence ID" value="NZ_MLHQ01000026.1"/>
</dbReference>
<dbReference type="PANTHER" id="PTHR47894">
    <property type="entry name" value="HTH-TYPE TRANSCRIPTIONAL REGULATOR GADX"/>
    <property type="match status" value="1"/>
</dbReference>
<dbReference type="InterPro" id="IPR018060">
    <property type="entry name" value="HTH_AraC"/>
</dbReference>
<feature type="domain" description="HTH araC/xylS-type" evidence="4">
    <location>
        <begin position="230"/>
        <end position="328"/>
    </location>
</feature>
<evidence type="ECO:0000259" key="4">
    <source>
        <dbReference type="PROSITE" id="PS01124"/>
    </source>
</evidence>
<dbReference type="EMBL" id="MLHQ01000026">
    <property type="protein sequence ID" value="OOF56957.1"/>
    <property type="molecule type" value="Genomic_DNA"/>
</dbReference>
<gene>
    <name evidence="5" type="ORF">BKL49_10120</name>
</gene>
<dbReference type="PRINTS" id="PR00032">
    <property type="entry name" value="HTHARAC"/>
</dbReference>
<dbReference type="Gene3D" id="1.10.10.60">
    <property type="entry name" value="Homeodomain-like"/>
    <property type="match status" value="1"/>
</dbReference>